<name>L0KW76_METHD</name>
<protein>
    <submittedName>
        <fullName evidence="1">CRISPR-associated protein, Csx11 family</fullName>
    </submittedName>
</protein>
<dbReference type="RefSeq" id="WP_015324547.1">
    <property type="nucleotide sequence ID" value="NC_019977.1"/>
</dbReference>
<sequence>MGNKSFEKVLDIHRSLLLSMEAIGWLHMAGKAHPDFLRCQAGVENGYKYKQWYKQANLEWNEFFQSIKTSYESEILFPESMDKFITSHTNKGPGILGLLQAAHGLVSGVEKNLYKNTSEYLKQSESHMWFSTSFGYPVRNLLSDPPSVLKEEGWPKLIKSVDECLSELKTLNEPCTEVKKWWDWREKAIGYDGFLRKAFTETLAETRLPNNDVTLWDQSYVTAALFKSALAGALLQREFPWKDDRLNDKTHWSLLSVGIGADNYEMRSVRIGDSIGSKHEINTFFEKVREFIEVNLAVGAMLYKDDSVIVFSFPELNANVSHDFKDSQNFYAYIKKTIDAYAQESNFETPPHCIISPSSRSLLNLSQQLKDIRKKLAIPVHRNWEIADNNVSKGHICPVCQVRFNENPNDKQKPCTVCSKRRIGRLEAWQSGKLGSDTIWLSEVADENDRLAIITMSFDLDSWLDGSHFDSLRSQSAFEWVSKSQKKAITKDIKRDKPLLDLQTYIKKELEKAEKQNFCINENDTIMNTLNGGFKYSKDWKTFFEKMVEDRASSPKWEKLTNEGRAKWLTHQLLRKNASPGRMYRVQRQTEEFFKILLEKLRQVVDSNSNQWCTKRLILKVKDGQWEDKQTYSGHYNDAPVSLLYRKQSNDFITICNMGRLLENVHPKEILINKRIELKNDDSKEIISIEIKSVKDKAEKYRPIVPLEIDPRRFRVVVPLNKANECIKVAIEMWKEQYSRVWDRMPLRIGTVAFSRMMPYQAVIETIRNLENELEKRKQEAWYVMNKDLCQGVLCLSIKSPEGEESLRTTPVKLPDGQLDVFYTYCEVEETKVRYPRDFQGPDRKIYRHICDLRIGDGIYIKPAVIGTVFMESTASRFENIFVYNLDEWQRMTDLWHILERLAPSQTALRGVWDIICEHKERWQGQNHDWKDGEEETWLAFVRSIIYDRFDANSASLEYLVDTVNLGLFDRCMDWHIRVLKKKITEE</sequence>
<dbReference type="InterPro" id="IPR014055">
    <property type="entry name" value="CRISPR-assoc_prot_Csx11"/>
</dbReference>
<keyword evidence="2" id="KW-1185">Reference proteome</keyword>
<accession>L0KW76</accession>
<dbReference type="Proteomes" id="UP000010866">
    <property type="component" value="Chromosome"/>
</dbReference>
<gene>
    <name evidence="1" type="ordered locus">Metho_1147</name>
</gene>
<dbReference type="KEGG" id="mhz:Metho_1147"/>
<organism evidence="1 2">
    <name type="scientific">Methanomethylovorans hollandica (strain DSM 15978 / NBRC 107637 / DMS1)</name>
    <dbReference type="NCBI Taxonomy" id="867904"/>
    <lineage>
        <taxon>Archaea</taxon>
        <taxon>Methanobacteriati</taxon>
        <taxon>Methanobacteriota</taxon>
        <taxon>Stenosarchaea group</taxon>
        <taxon>Methanomicrobia</taxon>
        <taxon>Methanosarcinales</taxon>
        <taxon>Methanosarcinaceae</taxon>
        <taxon>Methanomethylovorans</taxon>
    </lineage>
</organism>
<proteinExistence type="predicted"/>
<reference evidence="2" key="1">
    <citation type="submission" date="2012-02" db="EMBL/GenBank/DDBJ databases">
        <title>Complete sequence of chromosome of Methanomethylovorans hollandica DSM 15978.</title>
        <authorList>
            <person name="Lucas S."/>
            <person name="Copeland A."/>
            <person name="Lapidus A."/>
            <person name="Glavina del Rio T."/>
            <person name="Dalin E."/>
            <person name="Tice H."/>
            <person name="Bruce D."/>
            <person name="Goodwin L."/>
            <person name="Pitluck S."/>
            <person name="Peters L."/>
            <person name="Mikhailova N."/>
            <person name="Held B."/>
            <person name="Kyrpides N."/>
            <person name="Mavromatis K."/>
            <person name="Ivanova N."/>
            <person name="Brettin T."/>
            <person name="Detter J.C."/>
            <person name="Han C."/>
            <person name="Larimer F."/>
            <person name="Land M."/>
            <person name="Hauser L."/>
            <person name="Markowitz V."/>
            <person name="Cheng J.-F."/>
            <person name="Hugenholtz P."/>
            <person name="Woyke T."/>
            <person name="Wu D."/>
            <person name="Spring S."/>
            <person name="Schroeder M."/>
            <person name="Brambilla E."/>
            <person name="Klenk H.-P."/>
            <person name="Eisen J.A."/>
        </authorList>
    </citation>
    <scope>NUCLEOTIDE SEQUENCE [LARGE SCALE GENOMIC DNA]</scope>
    <source>
        <strain evidence="2">DSM 15978 / NBRC 107637 / DMS1</strain>
    </source>
</reference>
<dbReference type="AlphaFoldDB" id="L0KW76"/>
<dbReference type="OrthoDB" id="137774at2157"/>
<dbReference type="STRING" id="867904.Metho_1147"/>
<evidence type="ECO:0000313" key="2">
    <source>
        <dbReference type="Proteomes" id="UP000010866"/>
    </source>
</evidence>
<evidence type="ECO:0000313" key="1">
    <source>
        <dbReference type="EMBL" id="AGB49381.1"/>
    </source>
</evidence>
<dbReference type="HOGENOM" id="CLU_007515_0_0_2"/>
<dbReference type="NCBIfam" id="TIGR02682">
    <property type="entry name" value="cas_csx11"/>
    <property type="match status" value="1"/>
</dbReference>
<dbReference type="GeneID" id="14406956"/>
<dbReference type="EMBL" id="CP003362">
    <property type="protein sequence ID" value="AGB49381.1"/>
    <property type="molecule type" value="Genomic_DNA"/>
</dbReference>